<feature type="transmembrane region" description="Helical" evidence="1">
    <location>
        <begin position="145"/>
        <end position="165"/>
    </location>
</feature>
<dbReference type="Proteomes" id="UP000245081">
    <property type="component" value="Unassembled WGS sequence"/>
</dbReference>
<protein>
    <recommendedName>
        <fullName evidence="4">Pr6Pr family membrane protein</fullName>
    </recommendedName>
</protein>
<keyword evidence="1" id="KW-0472">Membrane</keyword>
<dbReference type="AlphaFoldDB" id="A0A2R5F5B1"/>
<keyword evidence="1" id="KW-0812">Transmembrane</keyword>
<evidence type="ECO:0000313" key="2">
    <source>
        <dbReference type="EMBL" id="GBG13355.1"/>
    </source>
</evidence>
<feature type="transmembrane region" description="Helical" evidence="1">
    <location>
        <begin position="15"/>
        <end position="38"/>
    </location>
</feature>
<keyword evidence="3" id="KW-1185">Reference proteome</keyword>
<proteinExistence type="predicted"/>
<evidence type="ECO:0008006" key="4">
    <source>
        <dbReference type="Google" id="ProtNLM"/>
    </source>
</evidence>
<keyword evidence="1" id="KW-1133">Transmembrane helix</keyword>
<dbReference type="EMBL" id="BDOQ01000003">
    <property type="protein sequence ID" value="GBG13355.1"/>
    <property type="molecule type" value="Genomic_DNA"/>
</dbReference>
<evidence type="ECO:0000256" key="1">
    <source>
        <dbReference type="SAM" id="Phobius"/>
    </source>
</evidence>
<feature type="transmembrane region" description="Helical" evidence="1">
    <location>
        <begin position="82"/>
        <end position="101"/>
    </location>
</feature>
<feature type="transmembrane region" description="Helical" evidence="1">
    <location>
        <begin position="113"/>
        <end position="133"/>
    </location>
</feature>
<comment type="caution">
    <text evidence="2">The sequence shown here is derived from an EMBL/GenBank/DDBJ whole genome shotgun (WGS) entry which is preliminary data.</text>
</comment>
<dbReference type="RefSeq" id="WP_109014567.1">
    <property type="nucleotide sequence ID" value="NZ_BDOQ01000003.1"/>
</dbReference>
<dbReference type="InterPro" id="IPR049713">
    <property type="entry name" value="Pr6Pr-like"/>
</dbReference>
<accession>A0A2R5F5B1</accession>
<feature type="transmembrane region" description="Helical" evidence="1">
    <location>
        <begin position="185"/>
        <end position="205"/>
    </location>
</feature>
<gene>
    <name evidence="2" type="ORF">NMK_0901</name>
</gene>
<sequence length="227" mass="25635">MRLPFAHDQHRHQSLFLMVMAPLLWFALGVRLAFLIGISDSWMAGLVKYLSFYTHLTNMLAALAVTLPLFKLPGARFFQRGSIIAGIAANLVVVSLTFNLLLRHVFPLHGVQIGADFILHDLIPLLFVVYWWLFAPKGTWQWRSIALWLFYPIGFFCYSLIRGAAVGWYPYPFINVAKLGYQQTLINALGILAGMIAISAVFMLLDRFQHRRLAAAIGTDGNSSHKK</sequence>
<dbReference type="NCBIfam" id="NF038065">
    <property type="entry name" value="Pr6Pr"/>
    <property type="match status" value="1"/>
</dbReference>
<evidence type="ECO:0000313" key="3">
    <source>
        <dbReference type="Proteomes" id="UP000245081"/>
    </source>
</evidence>
<feature type="transmembrane region" description="Helical" evidence="1">
    <location>
        <begin position="50"/>
        <end position="70"/>
    </location>
</feature>
<reference evidence="2 3" key="1">
    <citation type="journal article" date="2018" name="Environ. Microbiol.">
        <title>Isolation and genomic characterization of Novimethylophilus kurashikiensis gen. nov. sp. nov., a new lanthanide-dependent methylotrophic species of Methylophilaceae.</title>
        <authorList>
            <person name="Lv H."/>
            <person name="Sahin N."/>
            <person name="Tani A."/>
        </authorList>
    </citation>
    <scope>NUCLEOTIDE SEQUENCE [LARGE SCALE GENOMIC DNA]</scope>
    <source>
        <strain evidence="2 3">La2-4</strain>
    </source>
</reference>
<name>A0A2R5F5B1_9PROT</name>
<dbReference type="OrthoDB" id="9809977at2"/>
<organism evidence="2 3">
    <name type="scientific">Novimethylophilus kurashikiensis</name>
    <dbReference type="NCBI Taxonomy" id="1825523"/>
    <lineage>
        <taxon>Bacteria</taxon>
        <taxon>Pseudomonadati</taxon>
        <taxon>Pseudomonadota</taxon>
        <taxon>Betaproteobacteria</taxon>
        <taxon>Nitrosomonadales</taxon>
        <taxon>Methylophilaceae</taxon>
        <taxon>Novimethylophilus</taxon>
    </lineage>
</organism>